<dbReference type="InterPro" id="IPR043129">
    <property type="entry name" value="ATPase_NBD"/>
</dbReference>
<feature type="compositionally biased region" description="Acidic residues" evidence="1">
    <location>
        <begin position="715"/>
        <end position="728"/>
    </location>
</feature>
<dbReference type="PANTHER" id="PTHR14187:SF5">
    <property type="entry name" value="HEAT SHOCK 70 KDA PROTEIN 12A"/>
    <property type="match status" value="1"/>
</dbReference>
<reference evidence="2" key="1">
    <citation type="submission" date="2022-10" db="EMBL/GenBank/DDBJ databases">
        <title>Culturing micro-colonial fungi from biological soil crusts in the Mojave desert and describing Neophaeococcomyces mojavensis, and introducing the new genera and species Taxawa tesnikishii.</title>
        <authorList>
            <person name="Kurbessoian T."/>
            <person name="Stajich J.E."/>
        </authorList>
    </citation>
    <scope>NUCLEOTIDE SEQUENCE</scope>
    <source>
        <strain evidence="2">TK_41</strain>
    </source>
</reference>
<dbReference type="AlphaFoldDB" id="A0AA39CGA5"/>
<evidence type="ECO:0000313" key="3">
    <source>
        <dbReference type="Proteomes" id="UP001172673"/>
    </source>
</evidence>
<evidence type="ECO:0000313" key="2">
    <source>
        <dbReference type="EMBL" id="KAJ9607571.1"/>
    </source>
</evidence>
<name>A0AA39CGA5_9EURO</name>
<dbReference type="PANTHER" id="PTHR14187">
    <property type="entry name" value="ALPHA KINASE/ELONGATION FACTOR 2 KINASE"/>
    <property type="match status" value="1"/>
</dbReference>
<dbReference type="Gene3D" id="3.90.640.10">
    <property type="entry name" value="Actin, Chain A, domain 4"/>
    <property type="match status" value="1"/>
</dbReference>
<feature type="region of interest" description="Disordered" evidence="1">
    <location>
        <begin position="707"/>
        <end position="730"/>
    </location>
</feature>
<protein>
    <submittedName>
        <fullName evidence="2">Uncharacterized protein</fullName>
    </submittedName>
</protein>
<sequence>MSQSSAPAPEGTASTAQAAEAAVDEAVSKLDAQGLRSLLQKVPRPTLTFQCGLDIGTTTSSGAIDIAKISDEATEENVPLARIEVTQNGNGDFWIPTKAAIIHRSRNKELGGNDTCEMVFGHDVDKGLKDGSIREEDVFDLIKYMMLSEYRRTKRGRRKLRKDRIVAKVRKSHFRLCKKIREMYGGVVEVEDMLTNSTLEAKIRRIDDVMVAYLGFFRRCALLQLAETMEIKLDGSDDHLIKKLEYVIERMSHVAASVPAIWPKKGQDRFVNLLGRARFPKSTVIPSEPASAALYDFTTTSSIFDSDGSSQNLLVSDTGGGSADVIVIRKYRRNGKARFGAIGSARGSRNGSLQLSQMLEKCLFKKLGPIMRSGLSTGQYADFCKQLKHGIELQKRTFDNREAELSIRIPVLRRKEASRINQARLRQLGFRLEDCLIVLSTTIFKDAFDQWLKRLVDLSLAALDEFYEKYPNESLREIALCGRGAFPPYVLERCKELLPGFNVRLIEDKNVPIIAQGNFVTLSRGDLFSNVVARNSYGIRYDMPVDKKVRSHPKYKKWLEKGLTEDGDFLRDRLLWFIKKGANLFDPKTPGNDDAVDSFELPFRKLKQIGQVFTVLRFKWVMHQKDVGIAAMKNLEGFPYIDFDFRGRVHFNKLRPTLVLSIPASGGMFTSRLTKDWTETVEDCYGQKIQLGHVYTHANLSGNREAKLDAGNHDLDDDPESDFDEHEDSGEVVKVKSTLSQEAKAEAGISEIGPRHWYDSRGPKALHPGTMNEERERWQAASNMSTKGVARYTKRSLDAVGHSNQLALQALRVEAQMDVELTQCYASSGEDCEMKD</sequence>
<dbReference type="CDD" id="cd10170">
    <property type="entry name" value="ASKHA_NBD_HSP70"/>
    <property type="match status" value="1"/>
</dbReference>
<organism evidence="2 3">
    <name type="scientific">Cladophialophora chaetospira</name>
    <dbReference type="NCBI Taxonomy" id="386627"/>
    <lineage>
        <taxon>Eukaryota</taxon>
        <taxon>Fungi</taxon>
        <taxon>Dikarya</taxon>
        <taxon>Ascomycota</taxon>
        <taxon>Pezizomycotina</taxon>
        <taxon>Eurotiomycetes</taxon>
        <taxon>Chaetothyriomycetidae</taxon>
        <taxon>Chaetothyriales</taxon>
        <taxon>Herpotrichiellaceae</taxon>
        <taxon>Cladophialophora</taxon>
    </lineage>
</organism>
<feature type="compositionally biased region" description="Low complexity" evidence="1">
    <location>
        <begin position="12"/>
        <end position="22"/>
    </location>
</feature>
<proteinExistence type="predicted"/>
<evidence type="ECO:0000256" key="1">
    <source>
        <dbReference type="SAM" id="MobiDB-lite"/>
    </source>
</evidence>
<accession>A0AA39CGA5</accession>
<dbReference type="EMBL" id="JAPDRK010000011">
    <property type="protein sequence ID" value="KAJ9607571.1"/>
    <property type="molecule type" value="Genomic_DNA"/>
</dbReference>
<dbReference type="Proteomes" id="UP001172673">
    <property type="component" value="Unassembled WGS sequence"/>
</dbReference>
<feature type="region of interest" description="Disordered" evidence="1">
    <location>
        <begin position="1"/>
        <end position="22"/>
    </location>
</feature>
<comment type="caution">
    <text evidence="2">The sequence shown here is derived from an EMBL/GenBank/DDBJ whole genome shotgun (WGS) entry which is preliminary data.</text>
</comment>
<dbReference type="SUPFAM" id="SSF53067">
    <property type="entry name" value="Actin-like ATPase domain"/>
    <property type="match status" value="1"/>
</dbReference>
<dbReference type="Gene3D" id="3.30.420.40">
    <property type="match status" value="2"/>
</dbReference>
<gene>
    <name evidence="2" type="ORF">H2200_007649</name>
</gene>
<keyword evidence="3" id="KW-1185">Reference proteome</keyword>